<dbReference type="Pfam" id="PF03412">
    <property type="entry name" value="Peptidase_C39"/>
    <property type="match status" value="1"/>
</dbReference>
<dbReference type="Gene3D" id="3.90.70.10">
    <property type="entry name" value="Cysteine proteinases"/>
    <property type="match status" value="1"/>
</dbReference>
<dbReference type="Proteomes" id="UP000536179">
    <property type="component" value="Unassembled WGS sequence"/>
</dbReference>
<feature type="transmembrane region" description="Helical" evidence="1">
    <location>
        <begin position="42"/>
        <end position="62"/>
    </location>
</feature>
<dbReference type="GO" id="GO:0016020">
    <property type="term" value="C:membrane"/>
    <property type="evidence" value="ECO:0007669"/>
    <property type="project" value="InterPro"/>
</dbReference>
<reference evidence="3 4" key="1">
    <citation type="submission" date="2020-08" db="EMBL/GenBank/DDBJ databases">
        <title>Genomic Encyclopedia of Type Strains, Phase III (KMG-III): the genomes of soil and plant-associated and newly described type strains.</title>
        <authorList>
            <person name="Whitman W."/>
        </authorList>
    </citation>
    <scope>NUCLEOTIDE SEQUENCE [LARGE SCALE GENOMIC DNA]</scope>
    <source>
        <strain evidence="3 4">CECT 8075</strain>
    </source>
</reference>
<dbReference type="PROSITE" id="PS50990">
    <property type="entry name" value="PEPTIDASE_C39"/>
    <property type="match status" value="1"/>
</dbReference>
<protein>
    <recommendedName>
        <fullName evidence="2">Peptidase C39 domain-containing protein</fullName>
    </recommendedName>
</protein>
<accession>A0A7W5DY62</accession>
<keyword evidence="1" id="KW-1133">Transmembrane helix</keyword>
<feature type="transmembrane region" description="Helical" evidence="1">
    <location>
        <begin position="12"/>
        <end position="30"/>
    </location>
</feature>
<feature type="transmembrane region" description="Helical" evidence="1">
    <location>
        <begin position="105"/>
        <end position="123"/>
    </location>
</feature>
<dbReference type="GO" id="GO:0008233">
    <property type="term" value="F:peptidase activity"/>
    <property type="evidence" value="ECO:0007669"/>
    <property type="project" value="InterPro"/>
</dbReference>
<evidence type="ECO:0000313" key="3">
    <source>
        <dbReference type="EMBL" id="MBB3206337.1"/>
    </source>
</evidence>
<keyword evidence="4" id="KW-1185">Reference proteome</keyword>
<evidence type="ECO:0000313" key="4">
    <source>
        <dbReference type="Proteomes" id="UP000536179"/>
    </source>
</evidence>
<evidence type="ECO:0000259" key="2">
    <source>
        <dbReference type="PROSITE" id="PS50990"/>
    </source>
</evidence>
<keyword evidence="1" id="KW-0472">Membrane</keyword>
<dbReference type="GO" id="GO:0006508">
    <property type="term" value="P:proteolysis"/>
    <property type="evidence" value="ECO:0007669"/>
    <property type="project" value="InterPro"/>
</dbReference>
<organism evidence="3 4">
    <name type="scientific">Aporhodopirellula rubra</name>
    <dbReference type="NCBI Taxonomy" id="980271"/>
    <lineage>
        <taxon>Bacteria</taxon>
        <taxon>Pseudomonadati</taxon>
        <taxon>Planctomycetota</taxon>
        <taxon>Planctomycetia</taxon>
        <taxon>Pirellulales</taxon>
        <taxon>Pirellulaceae</taxon>
        <taxon>Aporhodopirellula</taxon>
    </lineage>
</organism>
<comment type="caution">
    <text evidence="3">The sequence shown here is derived from an EMBL/GenBank/DDBJ whole genome shotgun (WGS) entry which is preliminary data.</text>
</comment>
<dbReference type="InterPro" id="IPR005074">
    <property type="entry name" value="Peptidase_C39"/>
</dbReference>
<feature type="transmembrane region" description="Helical" evidence="1">
    <location>
        <begin position="74"/>
        <end position="93"/>
    </location>
</feature>
<name>A0A7W5DY62_9BACT</name>
<keyword evidence="1" id="KW-0812">Transmembrane</keyword>
<dbReference type="GO" id="GO:0005524">
    <property type="term" value="F:ATP binding"/>
    <property type="evidence" value="ECO:0007669"/>
    <property type="project" value="InterPro"/>
</dbReference>
<dbReference type="AlphaFoldDB" id="A0A7W5DY62"/>
<gene>
    <name evidence="3" type="ORF">FHS27_002146</name>
</gene>
<evidence type="ECO:0000256" key="1">
    <source>
        <dbReference type="SAM" id="Phobius"/>
    </source>
</evidence>
<feature type="domain" description="Peptidase C39" evidence="2">
    <location>
        <begin position="145"/>
        <end position="288"/>
    </location>
</feature>
<dbReference type="EMBL" id="JACHXU010000006">
    <property type="protein sequence ID" value="MBB3206337.1"/>
    <property type="molecule type" value="Genomic_DNA"/>
</dbReference>
<dbReference type="RefSeq" id="WP_184304783.1">
    <property type="nucleotide sequence ID" value="NZ_JACHXU010000006.1"/>
</dbReference>
<proteinExistence type="predicted"/>
<sequence length="292" mass="31667">MILGMSATDFELALAVVAMTVLTLLAYRLGHRWTLKSQWVETGVLAVSIGLAFVLAWSYFGRLVWAEAISSSSVLYWSNVTPIALGFTSGLVGHTRGLRRAFRPVVTACLMVLAIGYVVTPIARPVLFPLTLDAVPKWNRGVCMQSHAASCAPAAAVTLLKHHGINTSEHSMADACLSSTLGTAPLGLYRGLKTTAEDHGYEARVAKRDPSEWLDSDQLPNVALVSFEAMPGMPMDNRFLGSRFSGHVITVLGRTDGGRWLIGDPAVGKISWSDEELRRRITGEAIYLSPQK</sequence>